<dbReference type="Proteomes" id="UP001500021">
    <property type="component" value="Unassembled WGS sequence"/>
</dbReference>
<evidence type="ECO:0000313" key="3">
    <source>
        <dbReference type="EMBL" id="GAA0823917.1"/>
    </source>
</evidence>
<evidence type="ECO:0000259" key="2">
    <source>
        <dbReference type="Pfam" id="PF13511"/>
    </source>
</evidence>
<name>A0ABN1LBC9_9GAMM</name>
<dbReference type="EMBL" id="BAAAFA010000016">
    <property type="protein sequence ID" value="GAA0823917.1"/>
    <property type="molecule type" value="Genomic_DNA"/>
</dbReference>
<gene>
    <name evidence="3" type="ORF">GCM10009111_34250</name>
</gene>
<dbReference type="Pfam" id="PF13511">
    <property type="entry name" value="DUF4124"/>
    <property type="match status" value="1"/>
</dbReference>
<keyword evidence="4" id="KW-1185">Reference proteome</keyword>
<organism evidence="3 4">
    <name type="scientific">Colwellia asteriadis</name>
    <dbReference type="NCBI Taxonomy" id="517723"/>
    <lineage>
        <taxon>Bacteria</taxon>
        <taxon>Pseudomonadati</taxon>
        <taxon>Pseudomonadota</taxon>
        <taxon>Gammaproteobacteria</taxon>
        <taxon>Alteromonadales</taxon>
        <taxon>Colwelliaceae</taxon>
        <taxon>Colwellia</taxon>
    </lineage>
</organism>
<feature type="compositionally biased region" description="Basic and acidic residues" evidence="1">
    <location>
        <begin position="68"/>
        <end position="82"/>
    </location>
</feature>
<accession>A0ABN1LBC9</accession>
<feature type="domain" description="DUF4124" evidence="2">
    <location>
        <begin position="4"/>
        <end position="39"/>
    </location>
</feature>
<comment type="caution">
    <text evidence="3">The sequence shown here is derived from an EMBL/GenBank/DDBJ whole genome shotgun (WGS) entry which is preliminary data.</text>
</comment>
<evidence type="ECO:0000313" key="4">
    <source>
        <dbReference type="Proteomes" id="UP001500021"/>
    </source>
</evidence>
<dbReference type="InterPro" id="IPR025392">
    <property type="entry name" value="DUF4124"/>
</dbReference>
<feature type="region of interest" description="Disordered" evidence="1">
    <location>
        <begin position="63"/>
        <end position="82"/>
    </location>
</feature>
<evidence type="ECO:0000256" key="1">
    <source>
        <dbReference type="SAM" id="MobiDB-lite"/>
    </source>
</evidence>
<protein>
    <recommendedName>
        <fullName evidence="2">DUF4124 domain-containing protein</fullName>
    </recommendedName>
</protein>
<proteinExistence type="predicted"/>
<reference evidence="3 4" key="1">
    <citation type="journal article" date="2019" name="Int. J. Syst. Evol. Microbiol.">
        <title>The Global Catalogue of Microorganisms (GCM) 10K type strain sequencing project: providing services to taxonomists for standard genome sequencing and annotation.</title>
        <authorList>
            <consortium name="The Broad Institute Genomics Platform"/>
            <consortium name="The Broad Institute Genome Sequencing Center for Infectious Disease"/>
            <person name="Wu L."/>
            <person name="Ma J."/>
        </authorList>
    </citation>
    <scope>NUCLEOTIDE SEQUENCE [LARGE SCALE GENOMIC DNA]</scope>
    <source>
        <strain evidence="3 4">JCM 15608</strain>
    </source>
</reference>
<sequence length="133" mass="15647">MHNANAEIYTWVDENGKTHFSDRPFPENATKTTVKTITPKSHNSVAVENNKDSQWQKDYQLAQKKKAEKKEQEKLKKQENEDTCKELKRQLAMHNQNGRTYRLDDNGERNYLTSEQIDKEKAQLSKALKKHCR</sequence>